<dbReference type="GO" id="GO:0016787">
    <property type="term" value="F:hydrolase activity"/>
    <property type="evidence" value="ECO:0007669"/>
    <property type="project" value="UniProtKB-KW"/>
</dbReference>
<dbReference type="Pfam" id="PF00753">
    <property type="entry name" value="Lactamase_B"/>
    <property type="match status" value="1"/>
</dbReference>
<dbReference type="InterPro" id="IPR001279">
    <property type="entry name" value="Metallo-B-lactamas"/>
</dbReference>
<organism evidence="7 8">
    <name type="scientific">Thiocapsa roseopersicina</name>
    <dbReference type="NCBI Taxonomy" id="1058"/>
    <lineage>
        <taxon>Bacteria</taxon>
        <taxon>Pseudomonadati</taxon>
        <taxon>Pseudomonadota</taxon>
        <taxon>Gammaproteobacteria</taxon>
        <taxon>Chromatiales</taxon>
        <taxon>Chromatiaceae</taxon>
        <taxon>Thiocapsa</taxon>
    </lineage>
</organism>
<evidence type="ECO:0000256" key="5">
    <source>
        <dbReference type="SAM" id="MobiDB-lite"/>
    </source>
</evidence>
<protein>
    <submittedName>
        <fullName evidence="7">Glyoxylase, beta-lactamase superfamily II</fullName>
    </submittedName>
</protein>
<evidence type="ECO:0000313" key="7">
    <source>
        <dbReference type="EMBL" id="SDX28081.1"/>
    </source>
</evidence>
<feature type="domain" description="Metallo-beta-lactamase" evidence="6">
    <location>
        <begin position="17"/>
        <end position="197"/>
    </location>
</feature>
<feature type="region of interest" description="Disordered" evidence="5">
    <location>
        <begin position="196"/>
        <end position="215"/>
    </location>
</feature>
<dbReference type="InterPro" id="IPR036866">
    <property type="entry name" value="RibonucZ/Hydroxyglut_hydro"/>
</dbReference>
<evidence type="ECO:0000256" key="2">
    <source>
        <dbReference type="ARBA" id="ARBA00022723"/>
    </source>
</evidence>
<evidence type="ECO:0000256" key="1">
    <source>
        <dbReference type="ARBA" id="ARBA00001947"/>
    </source>
</evidence>
<dbReference type="EMBL" id="FNNZ01000019">
    <property type="protein sequence ID" value="SDX28081.1"/>
    <property type="molecule type" value="Genomic_DNA"/>
</dbReference>
<proteinExistence type="predicted"/>
<evidence type="ECO:0000259" key="6">
    <source>
        <dbReference type="SMART" id="SM00849"/>
    </source>
</evidence>
<dbReference type="Proteomes" id="UP000198816">
    <property type="component" value="Unassembled WGS sequence"/>
</dbReference>
<dbReference type="PANTHER" id="PTHR46233">
    <property type="entry name" value="HYDROXYACYLGLUTATHIONE HYDROLASE GLOC"/>
    <property type="match status" value="1"/>
</dbReference>
<evidence type="ECO:0000256" key="4">
    <source>
        <dbReference type="ARBA" id="ARBA00022833"/>
    </source>
</evidence>
<name>A0A1H3AF38_THIRO</name>
<dbReference type="InterPro" id="IPR051453">
    <property type="entry name" value="MBL_Glyoxalase_II"/>
</dbReference>
<dbReference type="Gene3D" id="3.60.15.10">
    <property type="entry name" value="Ribonuclease Z/Hydroxyacylglutathione hydrolase-like"/>
    <property type="match status" value="1"/>
</dbReference>
<dbReference type="GO" id="GO:0046872">
    <property type="term" value="F:metal ion binding"/>
    <property type="evidence" value="ECO:0007669"/>
    <property type="project" value="UniProtKB-KW"/>
</dbReference>
<dbReference type="PANTHER" id="PTHR46233:SF3">
    <property type="entry name" value="HYDROXYACYLGLUTATHIONE HYDROLASE GLOC"/>
    <property type="match status" value="1"/>
</dbReference>
<accession>A0A1H3AF38</accession>
<reference evidence="8" key="1">
    <citation type="submission" date="2016-10" db="EMBL/GenBank/DDBJ databases">
        <authorList>
            <person name="Varghese N."/>
            <person name="Submissions S."/>
        </authorList>
    </citation>
    <scope>NUCLEOTIDE SEQUENCE [LARGE SCALE GENOMIC DNA]</scope>
    <source>
        <strain evidence="8">DSM 217</strain>
    </source>
</reference>
<dbReference type="STRING" id="1058.SAMN05421783_11960"/>
<evidence type="ECO:0000256" key="3">
    <source>
        <dbReference type="ARBA" id="ARBA00022801"/>
    </source>
</evidence>
<evidence type="ECO:0000313" key="8">
    <source>
        <dbReference type="Proteomes" id="UP000198816"/>
    </source>
</evidence>
<gene>
    <name evidence="7" type="ORF">SAMN05421783_11960</name>
</gene>
<keyword evidence="4" id="KW-0862">Zinc</keyword>
<dbReference type="SUPFAM" id="SSF56281">
    <property type="entry name" value="Metallo-hydrolase/oxidoreductase"/>
    <property type="match status" value="1"/>
</dbReference>
<sequence>MIQTPVQFRIIPVTAFQQNTTLLWCERTRAAVIVDPGGEAERILEQVAALELKPEYVLLTHGHLDHVGASAEVSRRLGIPIWGPHADDAFWLNALAEQCEMFGFPPVTAFEPDRWLRAGERIAVGEETLEVLHCPGHTPGHLVFFDANDKLAQVGDVLFKGSIGRTDFPRGNHRQLLDSIRERLFPLGDDVRFIPGHGPMSTLGEERRTNPFVRE</sequence>
<dbReference type="SMART" id="SM00849">
    <property type="entry name" value="Lactamase_B"/>
    <property type="match status" value="1"/>
</dbReference>
<keyword evidence="8" id="KW-1185">Reference proteome</keyword>
<feature type="compositionally biased region" description="Basic and acidic residues" evidence="5">
    <location>
        <begin position="204"/>
        <end position="215"/>
    </location>
</feature>
<dbReference type="AlphaFoldDB" id="A0A1H3AF38"/>
<dbReference type="CDD" id="cd07737">
    <property type="entry name" value="YcbL-like_MBL-fold"/>
    <property type="match status" value="1"/>
</dbReference>
<comment type="cofactor">
    <cofactor evidence="1">
        <name>Zn(2+)</name>
        <dbReference type="ChEBI" id="CHEBI:29105"/>
    </cofactor>
</comment>
<keyword evidence="2" id="KW-0479">Metal-binding</keyword>
<keyword evidence="3" id="KW-0378">Hydrolase</keyword>